<accession>A0ACB0K9B6</accession>
<evidence type="ECO:0000313" key="2">
    <source>
        <dbReference type="Proteomes" id="UP001177021"/>
    </source>
</evidence>
<comment type="caution">
    <text evidence="1">The sequence shown here is derived from an EMBL/GenBank/DDBJ whole genome shotgun (WGS) entry which is preliminary data.</text>
</comment>
<evidence type="ECO:0000313" key="1">
    <source>
        <dbReference type="EMBL" id="CAJ2652247.1"/>
    </source>
</evidence>
<dbReference type="Proteomes" id="UP001177021">
    <property type="component" value="Unassembled WGS sequence"/>
</dbReference>
<sequence length="84" mass="9536">MEKSSSSPRSFTVSCWGCLKLKLPWRKKKSTCNKSVGGFGYDPLSYSQNFDDGLMEDDEESSSHRFSTRYAAPSCPIKYQVNHD</sequence>
<reference evidence="1" key="1">
    <citation type="submission" date="2023-10" db="EMBL/GenBank/DDBJ databases">
        <authorList>
            <person name="Rodriguez Cubillos JULIANA M."/>
            <person name="De Vega J."/>
        </authorList>
    </citation>
    <scope>NUCLEOTIDE SEQUENCE</scope>
</reference>
<protein>
    <submittedName>
        <fullName evidence="1">Uncharacterized protein</fullName>
    </submittedName>
</protein>
<proteinExistence type="predicted"/>
<name>A0ACB0K9B6_TRIPR</name>
<gene>
    <name evidence="1" type="ORF">MILVUS5_LOCUS19757</name>
</gene>
<organism evidence="1 2">
    <name type="scientific">Trifolium pratense</name>
    <name type="common">Red clover</name>
    <dbReference type="NCBI Taxonomy" id="57577"/>
    <lineage>
        <taxon>Eukaryota</taxon>
        <taxon>Viridiplantae</taxon>
        <taxon>Streptophyta</taxon>
        <taxon>Embryophyta</taxon>
        <taxon>Tracheophyta</taxon>
        <taxon>Spermatophyta</taxon>
        <taxon>Magnoliopsida</taxon>
        <taxon>eudicotyledons</taxon>
        <taxon>Gunneridae</taxon>
        <taxon>Pentapetalae</taxon>
        <taxon>rosids</taxon>
        <taxon>fabids</taxon>
        <taxon>Fabales</taxon>
        <taxon>Fabaceae</taxon>
        <taxon>Papilionoideae</taxon>
        <taxon>50 kb inversion clade</taxon>
        <taxon>NPAAA clade</taxon>
        <taxon>Hologalegina</taxon>
        <taxon>IRL clade</taxon>
        <taxon>Trifolieae</taxon>
        <taxon>Trifolium</taxon>
    </lineage>
</organism>
<dbReference type="EMBL" id="CASHSV030000206">
    <property type="protein sequence ID" value="CAJ2652247.1"/>
    <property type="molecule type" value="Genomic_DNA"/>
</dbReference>
<keyword evidence="2" id="KW-1185">Reference proteome</keyword>